<evidence type="ECO:0000313" key="3">
    <source>
        <dbReference type="Proteomes" id="UP001583193"/>
    </source>
</evidence>
<dbReference type="EMBL" id="JAVDPF010000010">
    <property type="protein sequence ID" value="KAL1879644.1"/>
    <property type="molecule type" value="Genomic_DNA"/>
</dbReference>
<feature type="domain" description="NADPH-dependent FMN reductase-like" evidence="1">
    <location>
        <begin position="1"/>
        <end position="113"/>
    </location>
</feature>
<dbReference type="Proteomes" id="UP001583193">
    <property type="component" value="Unassembled WGS sequence"/>
</dbReference>
<proteinExistence type="predicted"/>
<dbReference type="SUPFAM" id="SSF52218">
    <property type="entry name" value="Flavoproteins"/>
    <property type="match status" value="1"/>
</dbReference>
<dbReference type="InterPro" id="IPR005025">
    <property type="entry name" value="FMN_Rdtase-like_dom"/>
</dbReference>
<protein>
    <recommendedName>
        <fullName evidence="1">NADPH-dependent FMN reductase-like domain-containing protein</fullName>
    </recommendedName>
</protein>
<evidence type="ECO:0000259" key="1">
    <source>
        <dbReference type="Pfam" id="PF03358"/>
    </source>
</evidence>
<keyword evidence="3" id="KW-1185">Reference proteome</keyword>
<organism evidence="2 3">
    <name type="scientific">Paecilomyces lecythidis</name>
    <dbReference type="NCBI Taxonomy" id="3004212"/>
    <lineage>
        <taxon>Eukaryota</taxon>
        <taxon>Fungi</taxon>
        <taxon>Dikarya</taxon>
        <taxon>Ascomycota</taxon>
        <taxon>Pezizomycotina</taxon>
        <taxon>Eurotiomycetes</taxon>
        <taxon>Eurotiomycetidae</taxon>
        <taxon>Eurotiales</taxon>
        <taxon>Thermoascaceae</taxon>
        <taxon>Paecilomyces</taxon>
    </lineage>
</organism>
<comment type="caution">
    <text evidence="2">The sequence shown here is derived from an EMBL/GenBank/DDBJ whole genome shotgun (WGS) entry which is preliminary data.</text>
</comment>
<dbReference type="Gene3D" id="3.40.50.360">
    <property type="match status" value="1"/>
</dbReference>
<reference evidence="2 3" key="1">
    <citation type="journal article" date="2024" name="IMA Fungus">
        <title>IMA Genome - F19 : A genome assembly and annotation guide to empower mycologists, including annotated draft genome sequences of Ceratocystis pirilliformis, Diaporthe australafricana, Fusarium ophioides, Paecilomyces lecythidis, and Sporothrix stenoceras.</title>
        <authorList>
            <person name="Aylward J."/>
            <person name="Wilson A.M."/>
            <person name="Visagie C.M."/>
            <person name="Spraker J."/>
            <person name="Barnes I."/>
            <person name="Buitendag C."/>
            <person name="Ceriani C."/>
            <person name="Del Mar Angel L."/>
            <person name="du Plessis D."/>
            <person name="Fuchs T."/>
            <person name="Gasser K."/>
            <person name="Kramer D."/>
            <person name="Li W."/>
            <person name="Munsamy K."/>
            <person name="Piso A."/>
            <person name="Price J.L."/>
            <person name="Sonnekus B."/>
            <person name="Thomas C."/>
            <person name="van der Nest A."/>
            <person name="van Dijk A."/>
            <person name="van Heerden A."/>
            <person name="van Vuuren N."/>
            <person name="Yilmaz N."/>
            <person name="Duong T.A."/>
            <person name="van der Merwe N.A."/>
            <person name="Wingfield M.J."/>
            <person name="Wingfield B.D."/>
        </authorList>
    </citation>
    <scope>NUCLEOTIDE SEQUENCE [LARGE SCALE GENOMIC DNA]</scope>
    <source>
        <strain evidence="2 3">CMW 18167</strain>
    </source>
</reference>
<dbReference type="InterPro" id="IPR029039">
    <property type="entry name" value="Flavoprotein-like_sf"/>
</dbReference>
<accession>A0ABR3XV90</accession>
<gene>
    <name evidence="2" type="ORF">Plec18167_004106</name>
</gene>
<evidence type="ECO:0000313" key="2">
    <source>
        <dbReference type="EMBL" id="KAL1879644.1"/>
    </source>
</evidence>
<name>A0ABR3XV90_9EURO</name>
<sequence>MHILGLGNGSIHGNSEILLKAALKAAAASDASITISWIHVPSVVIPRNAKPIKIEREIIPNRSDEMVEGPKRVELDDREAVLNAILDADALIIASPVYSHQPGGTLKQLADAILGPYADVSEAYRTLEKKKAGDPSVKDVEVDPRQVKPRVAAFIAVAGSSPRFPEQWTMALPTMHGVVYCLHAKVIDQAVFPGYAHAGSVLTDTKNTVERAKILGQRVASQIGKPYDEALYLGPEEKGACPYCHLLKVEYGQGNDVRCITCGAQGRLVVDTSGDIRPVWEKDSIISAMTLKGKQKHRDDIVEKLNGERPKLPGISSEWEHWKNTHIPMVDIPSLREGFKESARL</sequence>
<dbReference type="Pfam" id="PF03358">
    <property type="entry name" value="FMN_red"/>
    <property type="match status" value="1"/>
</dbReference>